<accession>A0AAJ0X934</accession>
<reference evidence="1" key="1">
    <citation type="submission" date="2017-08" db="EMBL/GenBank/DDBJ databases">
        <authorList>
            <person name="Imhoff J.F."/>
            <person name="Rahn T."/>
            <person name="Kuenzel S."/>
            <person name="Neulinger S.C."/>
        </authorList>
    </citation>
    <scope>NUCLEOTIDE SEQUENCE</scope>
    <source>
        <strain evidence="1">DSM 11080</strain>
    </source>
</reference>
<evidence type="ECO:0000313" key="1">
    <source>
        <dbReference type="EMBL" id="MBK1703625.1"/>
    </source>
</evidence>
<dbReference type="Pfam" id="PF25212">
    <property type="entry name" value="HVO_A0114"/>
    <property type="match status" value="1"/>
</dbReference>
<dbReference type="EMBL" id="NRSJ01000004">
    <property type="protein sequence ID" value="MBK1703625.1"/>
    <property type="molecule type" value="Genomic_DNA"/>
</dbReference>
<keyword evidence="2" id="KW-1185">Reference proteome</keyword>
<gene>
    <name evidence="1" type="ORF">CKO40_03430</name>
</gene>
<name>A0AAJ0X934_9GAMM</name>
<dbReference type="InterPro" id="IPR036390">
    <property type="entry name" value="WH_DNA-bd_sf"/>
</dbReference>
<comment type="caution">
    <text evidence="1">The sequence shown here is derived from an EMBL/GenBank/DDBJ whole genome shotgun (WGS) entry which is preliminary data.</text>
</comment>
<organism evidence="1 2">
    <name type="scientific">Halochromatium glycolicum</name>
    <dbReference type="NCBI Taxonomy" id="85075"/>
    <lineage>
        <taxon>Bacteria</taxon>
        <taxon>Pseudomonadati</taxon>
        <taxon>Pseudomonadota</taxon>
        <taxon>Gammaproteobacteria</taxon>
        <taxon>Chromatiales</taxon>
        <taxon>Chromatiaceae</taxon>
        <taxon>Halochromatium</taxon>
    </lineage>
</organism>
<dbReference type="Proteomes" id="UP001296776">
    <property type="component" value="Unassembled WGS sequence"/>
</dbReference>
<dbReference type="AlphaFoldDB" id="A0AAJ0X934"/>
<sequence length="115" mass="12686">MNRLMIEVASEEEARAQAIASLECGTPQPPRYLFRTQEDLLDTLNSHRFAILKALAGAGPIGVQELARRVGRDLSEVHEDAWQLSAIGLIDKTDCGELQFPYDAIDIHLGWQAAA</sequence>
<proteinExistence type="predicted"/>
<evidence type="ECO:0000313" key="2">
    <source>
        <dbReference type="Proteomes" id="UP001296776"/>
    </source>
</evidence>
<protein>
    <submittedName>
        <fullName evidence="1">Uncharacterized protein</fullName>
    </submittedName>
</protein>
<reference evidence="1" key="2">
    <citation type="journal article" date="2020" name="Microorganisms">
        <title>Osmotic Adaptation and Compatible Solute Biosynthesis of Phototrophic Bacteria as Revealed from Genome Analyses.</title>
        <authorList>
            <person name="Imhoff J.F."/>
            <person name="Rahn T."/>
            <person name="Kunzel S."/>
            <person name="Keller A."/>
            <person name="Neulinger S.C."/>
        </authorList>
    </citation>
    <scope>NUCLEOTIDE SEQUENCE</scope>
    <source>
        <strain evidence="1">DSM 11080</strain>
    </source>
</reference>
<dbReference type="SUPFAM" id="SSF46785">
    <property type="entry name" value="Winged helix' DNA-binding domain"/>
    <property type="match status" value="1"/>
</dbReference>